<dbReference type="RefSeq" id="WP_100609400.1">
    <property type="nucleotide sequence ID" value="NZ_CP024962.1"/>
</dbReference>
<reference evidence="2 3" key="1">
    <citation type="submission" date="2017-11" db="EMBL/GenBank/DDBJ databases">
        <title>Genome sequence of Entomoplasma freundtii BARC 318 (ATCC 51999).</title>
        <authorList>
            <person name="Lo W.-S."/>
            <person name="Gasparich G.E."/>
            <person name="Kuo C.-H."/>
        </authorList>
    </citation>
    <scope>NUCLEOTIDE SEQUENCE [LARGE SCALE GENOMIC DNA]</scope>
    <source>
        <strain evidence="2 3">BARC 318</strain>
    </source>
</reference>
<organism evidence="2 3">
    <name type="scientific">Entomoplasma freundtii</name>
    <dbReference type="NCBI Taxonomy" id="74700"/>
    <lineage>
        <taxon>Bacteria</taxon>
        <taxon>Bacillati</taxon>
        <taxon>Mycoplasmatota</taxon>
        <taxon>Mollicutes</taxon>
        <taxon>Entomoplasmatales</taxon>
        <taxon>Entomoplasmataceae</taxon>
        <taxon>Entomoplasma</taxon>
    </lineage>
</organism>
<proteinExistence type="predicted"/>
<dbReference type="Proteomes" id="UP000232222">
    <property type="component" value="Chromosome"/>
</dbReference>
<dbReference type="Gene3D" id="3.90.950.20">
    <property type="entry name" value="CinA-like"/>
    <property type="match status" value="1"/>
</dbReference>
<dbReference type="InterPro" id="IPR008136">
    <property type="entry name" value="CinA_C"/>
</dbReference>
<sequence length="157" mass="17291">MEKTIQEIIAFLKKQDLTWATCESFTGGGFANAITNIPGASQVYWGGYITYSKTAKIALGVAERVIKKDGLVAAATALEMALATQRQTNADLIVSFTGNAGPTAQDNGQVGQAFVGCWFQGKTHVWEFFYPNLSRKAFKEKIIDETLLLIWDFLQEN</sequence>
<evidence type="ECO:0000313" key="2">
    <source>
        <dbReference type="EMBL" id="ATZ16434.1"/>
    </source>
</evidence>
<accession>A0A2K8NRN7</accession>
<keyword evidence="3" id="KW-1185">Reference proteome</keyword>
<gene>
    <name evidence="2" type="primary">cinA</name>
    <name evidence="2" type="ORF">EFREU_v1c04080</name>
</gene>
<dbReference type="AlphaFoldDB" id="A0A2K8NRN7"/>
<dbReference type="KEGG" id="efr:EFREU_v1c04080"/>
<protein>
    <submittedName>
        <fullName evidence="2">Competence damage-inducible protein A</fullName>
    </submittedName>
</protein>
<name>A0A2K8NRN7_9MOLU</name>
<dbReference type="InterPro" id="IPR036653">
    <property type="entry name" value="CinA-like_C"/>
</dbReference>
<dbReference type="NCBIfam" id="TIGR00199">
    <property type="entry name" value="PncC_domain"/>
    <property type="match status" value="1"/>
</dbReference>
<dbReference type="SUPFAM" id="SSF142433">
    <property type="entry name" value="CinA-like"/>
    <property type="match status" value="1"/>
</dbReference>
<evidence type="ECO:0000259" key="1">
    <source>
        <dbReference type="Pfam" id="PF02464"/>
    </source>
</evidence>
<dbReference type="EMBL" id="CP024962">
    <property type="protein sequence ID" value="ATZ16434.1"/>
    <property type="molecule type" value="Genomic_DNA"/>
</dbReference>
<evidence type="ECO:0000313" key="3">
    <source>
        <dbReference type="Proteomes" id="UP000232222"/>
    </source>
</evidence>
<dbReference type="Pfam" id="PF02464">
    <property type="entry name" value="CinA"/>
    <property type="match status" value="1"/>
</dbReference>
<feature type="domain" description="CinA C-terminal" evidence="1">
    <location>
        <begin position="3"/>
        <end position="151"/>
    </location>
</feature>
<dbReference type="OrthoDB" id="399376at2"/>